<keyword evidence="3" id="KW-1185">Reference proteome</keyword>
<keyword evidence="1" id="KW-0812">Transmembrane</keyword>
<proteinExistence type="predicted"/>
<organism evidence="2 3">
    <name type="scientific">Desulfolithobacter dissulfuricans</name>
    <dbReference type="NCBI Taxonomy" id="2795293"/>
    <lineage>
        <taxon>Bacteria</taxon>
        <taxon>Pseudomonadati</taxon>
        <taxon>Thermodesulfobacteriota</taxon>
        <taxon>Desulfobulbia</taxon>
        <taxon>Desulfobulbales</taxon>
        <taxon>Desulfobulbaceae</taxon>
        <taxon>Desulfolithobacter</taxon>
    </lineage>
</organism>
<dbReference type="KEGG" id="ddu:GF1_31420"/>
<reference evidence="2" key="1">
    <citation type="submission" date="2020-12" db="EMBL/GenBank/DDBJ databases">
        <title>Desulfobium dissulfuricans gen. nov., sp. nov., a novel mesophilic, sulfate-reducing bacterium isolated from a deep-sea hydrothermal vent.</title>
        <authorList>
            <person name="Hashimoto Y."/>
            <person name="Tame A."/>
            <person name="Sawayama S."/>
            <person name="Miyazaki J."/>
            <person name="Takai K."/>
            <person name="Nakagawa S."/>
        </authorList>
    </citation>
    <scope>NUCLEOTIDE SEQUENCE</scope>
    <source>
        <strain evidence="2">GF1</strain>
    </source>
</reference>
<dbReference type="EMBL" id="AP024233">
    <property type="protein sequence ID" value="BCO10766.1"/>
    <property type="molecule type" value="Genomic_DNA"/>
</dbReference>
<protein>
    <recommendedName>
        <fullName evidence="4">PhoR single Cache-like domain-containing protein</fullName>
    </recommendedName>
</protein>
<evidence type="ECO:0000256" key="1">
    <source>
        <dbReference type="SAM" id="Phobius"/>
    </source>
</evidence>
<feature type="transmembrane region" description="Helical" evidence="1">
    <location>
        <begin position="6"/>
        <end position="28"/>
    </location>
</feature>
<gene>
    <name evidence="2" type="ORF">GF1_31420</name>
</gene>
<evidence type="ECO:0000313" key="2">
    <source>
        <dbReference type="EMBL" id="BCO10766.1"/>
    </source>
</evidence>
<dbReference type="Gene3D" id="3.30.450.20">
    <property type="entry name" value="PAS domain"/>
    <property type="match status" value="1"/>
</dbReference>
<keyword evidence="1" id="KW-1133">Transmembrane helix</keyword>
<dbReference type="Proteomes" id="UP001063350">
    <property type="component" value="Chromosome"/>
</dbReference>
<name>A0A915XLZ1_9BACT</name>
<evidence type="ECO:0000313" key="3">
    <source>
        <dbReference type="Proteomes" id="UP001063350"/>
    </source>
</evidence>
<accession>A0A915XLZ1</accession>
<evidence type="ECO:0008006" key="4">
    <source>
        <dbReference type="Google" id="ProtNLM"/>
    </source>
</evidence>
<sequence length="198" mass="22161">MQKPRLLWQIFPASLLITLGAMLAVTWYSSATIRSFYLQQMRSDIEARALLLEEKIIQLAAEDQKRLQDFCRRAGRRAATRITVVTADGTVLADSNENPAHMDNHAGRPELREALAGRTGSSLRFSKTLGQTMLYVAIPIQFLESPPEPCGFRCRPPRSTVSSHPSTPVFSWAACWWWCWPACSPSISPGGSAARWRI</sequence>
<dbReference type="RefSeq" id="WP_267927484.1">
    <property type="nucleotide sequence ID" value="NZ_AP024233.1"/>
</dbReference>
<keyword evidence="1" id="KW-0472">Membrane</keyword>
<dbReference type="AlphaFoldDB" id="A0A915XLZ1"/>